<dbReference type="Pfam" id="PF06821">
    <property type="entry name" value="Ser_hydrolase"/>
    <property type="match status" value="1"/>
</dbReference>
<dbReference type="SUPFAM" id="SSF53474">
    <property type="entry name" value="alpha/beta-Hydrolases"/>
    <property type="match status" value="1"/>
</dbReference>
<dbReference type="EMBL" id="META01000005">
    <property type="protein sequence ID" value="OGB74058.1"/>
    <property type="molecule type" value="Genomic_DNA"/>
</dbReference>
<name>A0A1F4NS04_UNCK3</name>
<evidence type="ECO:0000313" key="1">
    <source>
        <dbReference type="EMBL" id="OGB74058.1"/>
    </source>
</evidence>
<proteinExistence type="predicted"/>
<accession>A0A1F4NS04</accession>
<reference evidence="1 2" key="1">
    <citation type="journal article" date="2016" name="Nat. Commun.">
        <title>Thousands of microbial genomes shed light on interconnected biogeochemical processes in an aquifer system.</title>
        <authorList>
            <person name="Anantharaman K."/>
            <person name="Brown C.T."/>
            <person name="Hug L.A."/>
            <person name="Sharon I."/>
            <person name="Castelle C.J."/>
            <person name="Probst A.J."/>
            <person name="Thomas B.C."/>
            <person name="Singh A."/>
            <person name="Wilkins M.J."/>
            <person name="Karaoz U."/>
            <person name="Brodie E.L."/>
            <person name="Williams K.H."/>
            <person name="Hubbard S.S."/>
            <person name="Banfield J.F."/>
        </authorList>
    </citation>
    <scope>NUCLEOTIDE SEQUENCE [LARGE SCALE GENOMIC DNA]</scope>
</reference>
<comment type="caution">
    <text evidence="1">The sequence shown here is derived from an EMBL/GenBank/DDBJ whole genome shotgun (WGS) entry which is preliminary data.</text>
</comment>
<dbReference type="Gene3D" id="3.40.50.1820">
    <property type="entry name" value="alpha/beta hydrolase"/>
    <property type="match status" value="1"/>
</dbReference>
<dbReference type="AlphaFoldDB" id="A0A1F4NS04"/>
<dbReference type="InterPro" id="IPR010662">
    <property type="entry name" value="RBBP9/YdeN"/>
</dbReference>
<protein>
    <recommendedName>
        <fullName evidence="3">Alpha/beta hydrolase</fullName>
    </recommendedName>
</protein>
<gene>
    <name evidence="1" type="ORF">A2V68_02390</name>
</gene>
<dbReference type="Proteomes" id="UP000176651">
    <property type="component" value="Unassembled WGS sequence"/>
</dbReference>
<dbReference type="PANTHER" id="PTHR15394:SF3">
    <property type="entry name" value="SERINE HYDROLASE RBBP9"/>
    <property type="match status" value="1"/>
</dbReference>
<dbReference type="PANTHER" id="PTHR15394">
    <property type="entry name" value="SERINE HYDROLASE RBBP9"/>
    <property type="match status" value="1"/>
</dbReference>
<organism evidence="1 2">
    <name type="scientific">candidate division Kazan bacterium RBG_13_50_9</name>
    <dbReference type="NCBI Taxonomy" id="1798535"/>
    <lineage>
        <taxon>Bacteria</taxon>
        <taxon>Bacteria division Kazan-3B-28</taxon>
    </lineage>
</organism>
<sequence length="178" mass="20123">MATKKSPYYILHGYNGHANENWFPWLKAELEKRGEEVVVPDFPEAGFPALEKWLTLLKDEVKKHGEGVLIGHSLGGALAMRYLESGGHPKKIVLAAAPFGELPEFPQINGFLSKPFVLSNKQIFDTEFLIFYTASDDDPYVPPEHVQDWAKLTGVKPILLENKGHFNQETFPEILDYL</sequence>
<evidence type="ECO:0000313" key="2">
    <source>
        <dbReference type="Proteomes" id="UP000176651"/>
    </source>
</evidence>
<evidence type="ECO:0008006" key="3">
    <source>
        <dbReference type="Google" id="ProtNLM"/>
    </source>
</evidence>
<dbReference type="GO" id="GO:0016787">
    <property type="term" value="F:hydrolase activity"/>
    <property type="evidence" value="ECO:0007669"/>
    <property type="project" value="InterPro"/>
</dbReference>
<dbReference type="InterPro" id="IPR029058">
    <property type="entry name" value="AB_hydrolase_fold"/>
</dbReference>